<evidence type="ECO:0000313" key="2">
    <source>
        <dbReference type="Proteomes" id="UP000276133"/>
    </source>
</evidence>
<dbReference type="Proteomes" id="UP000276133">
    <property type="component" value="Unassembled WGS sequence"/>
</dbReference>
<protein>
    <submittedName>
        <fullName evidence="1">Uncharacterized protein</fullName>
    </submittedName>
</protein>
<keyword evidence="2" id="KW-1185">Reference proteome</keyword>
<organism evidence="1 2">
    <name type="scientific">Brachionus plicatilis</name>
    <name type="common">Marine rotifer</name>
    <name type="synonym">Brachionus muelleri</name>
    <dbReference type="NCBI Taxonomy" id="10195"/>
    <lineage>
        <taxon>Eukaryota</taxon>
        <taxon>Metazoa</taxon>
        <taxon>Spiralia</taxon>
        <taxon>Gnathifera</taxon>
        <taxon>Rotifera</taxon>
        <taxon>Eurotatoria</taxon>
        <taxon>Monogononta</taxon>
        <taxon>Pseudotrocha</taxon>
        <taxon>Ploima</taxon>
        <taxon>Brachionidae</taxon>
        <taxon>Brachionus</taxon>
    </lineage>
</organism>
<reference evidence="1 2" key="1">
    <citation type="journal article" date="2018" name="Sci. Rep.">
        <title>Genomic signatures of local adaptation to the degree of environmental predictability in rotifers.</title>
        <authorList>
            <person name="Franch-Gras L."/>
            <person name="Hahn C."/>
            <person name="Garcia-Roger E.M."/>
            <person name="Carmona M.J."/>
            <person name="Serra M."/>
            <person name="Gomez A."/>
        </authorList>
    </citation>
    <scope>NUCLEOTIDE SEQUENCE [LARGE SCALE GENOMIC DNA]</scope>
    <source>
        <strain evidence="1">HYR1</strain>
    </source>
</reference>
<comment type="caution">
    <text evidence="1">The sequence shown here is derived from an EMBL/GenBank/DDBJ whole genome shotgun (WGS) entry which is preliminary data.</text>
</comment>
<accession>A0A3M7QGQ5</accession>
<evidence type="ECO:0000313" key="1">
    <source>
        <dbReference type="EMBL" id="RNA10344.1"/>
    </source>
</evidence>
<proteinExistence type="predicted"/>
<gene>
    <name evidence="1" type="ORF">BpHYR1_002481</name>
</gene>
<dbReference type="EMBL" id="REGN01006233">
    <property type="protein sequence ID" value="RNA10344.1"/>
    <property type="molecule type" value="Genomic_DNA"/>
</dbReference>
<dbReference type="AlphaFoldDB" id="A0A3M7QGQ5"/>
<sequence length="119" mass="14615">MSHESSPSSDFFFQNLNFEFYFRKSQLILFWYSWKNHSRVFKKINLYEKRLPYKNGFLYSKTTHLCYLSPDLKYCVKLLPNSTQLVRVLFLVSSKEIFNKIFLRWYRVIKMLSNVEERD</sequence>
<name>A0A3M7QGQ5_BRAPC</name>